<evidence type="ECO:0000256" key="1">
    <source>
        <dbReference type="ARBA" id="ARBA00023186"/>
    </source>
</evidence>
<gene>
    <name evidence="4" type="ORF">BN860_05490g</name>
</gene>
<reference evidence="5" key="1">
    <citation type="journal article" date="2013" name="Genome Announc.">
        <title>Genome sequence of the food spoilage yeast Zygosaccharomyces bailii CLIB 213(T).</title>
        <authorList>
            <person name="Galeote V."/>
            <person name="Bigey F."/>
            <person name="Devillers H."/>
            <person name="Neuveglise C."/>
            <person name="Dequin S."/>
        </authorList>
    </citation>
    <scope>NUCLEOTIDE SEQUENCE [LARGE SCALE GENOMIC DNA]</scope>
    <source>
        <strain evidence="5">CLIB 213 / ATCC 58445 / CBS 680 / CCRC 21525 / NBRC 1098 / NCYC 1416 / NRRL Y-2227</strain>
    </source>
</reference>
<keyword evidence="5" id="KW-1185">Reference proteome</keyword>
<feature type="compositionally biased region" description="Polar residues" evidence="2">
    <location>
        <begin position="210"/>
        <end position="222"/>
    </location>
</feature>
<dbReference type="GO" id="GO:0051082">
    <property type="term" value="F:unfolded protein binding"/>
    <property type="evidence" value="ECO:0007669"/>
    <property type="project" value="TreeGrafter"/>
</dbReference>
<dbReference type="InterPro" id="IPR036869">
    <property type="entry name" value="J_dom_sf"/>
</dbReference>
<dbReference type="Proteomes" id="UP000019375">
    <property type="component" value="Unassembled WGS sequence"/>
</dbReference>
<name>A0A8J2X8U8_ZYGB2</name>
<dbReference type="PANTHER" id="PTHR43096:SF52">
    <property type="entry name" value="DNAJ HOMOLOG 1, MITOCHONDRIAL-RELATED"/>
    <property type="match status" value="1"/>
</dbReference>
<dbReference type="CDD" id="cd06257">
    <property type="entry name" value="DnaJ"/>
    <property type="match status" value="1"/>
</dbReference>
<evidence type="ECO:0000313" key="4">
    <source>
        <dbReference type="EMBL" id="CDF90305.1"/>
    </source>
</evidence>
<evidence type="ECO:0000313" key="5">
    <source>
        <dbReference type="Proteomes" id="UP000019375"/>
    </source>
</evidence>
<sequence>MASQLKIRLDETTYYSTLGLSSNASEKEIHKSYVKLARELHPDKSKSDVAAELFKLISHAHSVLMDKEKRVKYDQLLLSKGLLHHSIKETYHRFDLRVEPVTPAKERSARPQRPYEKQPYGFNTDTKSPPKGKVPIFRSFNLKSYQRESFEHKEQASSSQRRDDGIFTSRPSTPFNAGQDEKAEGKREEDEEEEEEEELNNSRSKLHKVNLSSTFEDFSNSPFIDRDRRHYARTKHEAKKQGRRSTSPIKTVPTTSKTGTHEGWESLKSLLEKFRRQDAKEELPTTEAPSGKANESDLSAEKIRRAESQSIKLDDLGQSLPTEKNTFDMSHVSESIPAVKRAKLDLKISEEVPKVEPYKDTQNVAESLYVPVNRPLPRIYKTHHIPLDQYMINSRSLQCELPEMPNFQCNVMNKAEIEYCKELVMIFNEQSNAIKQNLLATLSDRLKADQELHEKLVKVENTANWVSSKDFDFELVAKLSELQNRQRVVAQSFADLLKTVYTITEQHR</sequence>
<feature type="compositionally biased region" description="Basic and acidic residues" evidence="2">
    <location>
        <begin position="102"/>
        <end position="116"/>
    </location>
</feature>
<feature type="compositionally biased region" description="Basic and acidic residues" evidence="2">
    <location>
        <begin position="147"/>
        <end position="165"/>
    </location>
</feature>
<dbReference type="Gene3D" id="1.10.287.110">
    <property type="entry name" value="DnaJ domain"/>
    <property type="match status" value="1"/>
</dbReference>
<protein>
    <submittedName>
        <fullName evidence="4">ZYBA0S06-05490g1_1</fullName>
    </submittedName>
</protein>
<dbReference type="PRINTS" id="PR00625">
    <property type="entry name" value="JDOMAIN"/>
</dbReference>
<feature type="region of interest" description="Disordered" evidence="2">
    <location>
        <begin position="102"/>
        <end position="135"/>
    </location>
</feature>
<dbReference type="GO" id="GO:0042026">
    <property type="term" value="P:protein refolding"/>
    <property type="evidence" value="ECO:0007669"/>
    <property type="project" value="TreeGrafter"/>
</dbReference>
<dbReference type="InterPro" id="IPR018253">
    <property type="entry name" value="DnaJ_domain_CS"/>
</dbReference>
<dbReference type="EMBL" id="HG316459">
    <property type="protein sequence ID" value="CDF90305.1"/>
    <property type="molecule type" value="Genomic_DNA"/>
</dbReference>
<keyword evidence="1" id="KW-0143">Chaperone</keyword>
<evidence type="ECO:0000256" key="2">
    <source>
        <dbReference type="SAM" id="MobiDB-lite"/>
    </source>
</evidence>
<dbReference type="SUPFAM" id="SSF46565">
    <property type="entry name" value="Chaperone J-domain"/>
    <property type="match status" value="1"/>
</dbReference>
<dbReference type="InterPro" id="IPR001623">
    <property type="entry name" value="DnaJ_domain"/>
</dbReference>
<feature type="region of interest" description="Disordered" evidence="2">
    <location>
        <begin position="147"/>
        <end position="261"/>
    </location>
</feature>
<dbReference type="PROSITE" id="PS00636">
    <property type="entry name" value="DNAJ_1"/>
    <property type="match status" value="1"/>
</dbReference>
<proteinExistence type="predicted"/>
<feature type="compositionally biased region" description="Polar residues" evidence="2">
    <location>
        <begin position="244"/>
        <end position="258"/>
    </location>
</feature>
<organism evidence="4 5">
    <name type="scientific">Zygosaccharomyces bailii (strain CLIB 213 / ATCC 58445 / CBS 680 / BCRC 21525 / NBRC 1098 / NCYC 1416 / NRRL Y-2227)</name>
    <dbReference type="NCBI Taxonomy" id="1333698"/>
    <lineage>
        <taxon>Eukaryota</taxon>
        <taxon>Fungi</taxon>
        <taxon>Dikarya</taxon>
        <taxon>Ascomycota</taxon>
        <taxon>Saccharomycotina</taxon>
        <taxon>Saccharomycetes</taxon>
        <taxon>Saccharomycetales</taxon>
        <taxon>Saccharomycetaceae</taxon>
        <taxon>Zygosaccharomyces</taxon>
    </lineage>
</organism>
<accession>A0A8J2X8U8</accession>
<dbReference type="AlphaFoldDB" id="A0A8J2X8U8"/>
<dbReference type="GO" id="GO:0005737">
    <property type="term" value="C:cytoplasm"/>
    <property type="evidence" value="ECO:0007669"/>
    <property type="project" value="TreeGrafter"/>
</dbReference>
<feature type="region of interest" description="Disordered" evidence="2">
    <location>
        <begin position="277"/>
        <end position="300"/>
    </location>
</feature>
<dbReference type="Pfam" id="PF00226">
    <property type="entry name" value="DnaJ"/>
    <property type="match status" value="1"/>
</dbReference>
<feature type="compositionally biased region" description="Basic and acidic residues" evidence="2">
    <location>
        <begin position="179"/>
        <end position="188"/>
    </location>
</feature>
<evidence type="ECO:0000259" key="3">
    <source>
        <dbReference type="PROSITE" id="PS50076"/>
    </source>
</evidence>
<dbReference type="PROSITE" id="PS50076">
    <property type="entry name" value="DNAJ_2"/>
    <property type="match status" value="1"/>
</dbReference>
<dbReference type="OrthoDB" id="10250354at2759"/>
<feature type="compositionally biased region" description="Acidic residues" evidence="2">
    <location>
        <begin position="189"/>
        <end position="199"/>
    </location>
</feature>
<feature type="domain" description="J" evidence="3">
    <location>
        <begin position="13"/>
        <end position="77"/>
    </location>
</feature>
<feature type="compositionally biased region" description="Basic residues" evidence="2">
    <location>
        <begin position="229"/>
        <end position="243"/>
    </location>
</feature>
<dbReference type="SMART" id="SM00271">
    <property type="entry name" value="DnaJ"/>
    <property type="match status" value="1"/>
</dbReference>
<dbReference type="PANTHER" id="PTHR43096">
    <property type="entry name" value="DNAJ HOMOLOG 1, MITOCHONDRIAL-RELATED"/>
    <property type="match status" value="1"/>
</dbReference>